<feature type="compositionally biased region" description="Basic and acidic residues" evidence="18">
    <location>
        <begin position="236"/>
        <end position="251"/>
    </location>
</feature>
<dbReference type="FunFam" id="2.30.30.40:FF:000300">
    <property type="entry name" value="Actin cytoskeleton-regulatory complex protein SLA1"/>
    <property type="match status" value="1"/>
</dbReference>
<gene>
    <name evidence="20" type="primary">TBLA0C04100</name>
    <name evidence="20" type="ORF">TBLA_0C04100</name>
</gene>
<dbReference type="GO" id="GO:0000147">
    <property type="term" value="P:actin cortical patch assembly"/>
    <property type="evidence" value="ECO:0007669"/>
    <property type="project" value="EnsemblFungi"/>
</dbReference>
<feature type="compositionally biased region" description="Basic and acidic residues" evidence="18">
    <location>
        <begin position="534"/>
        <end position="545"/>
    </location>
</feature>
<reference evidence="20 21" key="1">
    <citation type="journal article" date="2011" name="Proc. Natl. Acad. Sci. U.S.A.">
        <title>Evolutionary erosion of yeast sex chromosomes by mating-type switching accidents.</title>
        <authorList>
            <person name="Gordon J.L."/>
            <person name="Armisen D."/>
            <person name="Proux-Wera E."/>
            <person name="Oheigeartaigh S.S."/>
            <person name="Byrne K.P."/>
            <person name="Wolfe K.H."/>
        </authorList>
    </citation>
    <scope>NUCLEOTIDE SEQUENCE [LARGE SCALE GENOMIC DNA]</scope>
    <source>
        <strain evidence="21">ATCC 34711 / CBS 6284 / DSM 70876 / NBRC 10599 / NRRL Y-10934 / UCD 77-7</strain>
    </source>
</reference>
<evidence type="ECO:0000256" key="4">
    <source>
        <dbReference type="ARBA" id="ARBA00007948"/>
    </source>
</evidence>
<keyword evidence="8" id="KW-0963">Cytoplasm</keyword>
<dbReference type="CDD" id="cd09532">
    <property type="entry name" value="SAM_SLA1_fungal"/>
    <property type="match status" value="1"/>
</dbReference>
<keyword evidence="12" id="KW-0472">Membrane</keyword>
<evidence type="ECO:0000259" key="19">
    <source>
        <dbReference type="PROSITE" id="PS50002"/>
    </source>
</evidence>
<dbReference type="CDD" id="cd11775">
    <property type="entry name" value="SH3_Sla1p_3"/>
    <property type="match status" value="1"/>
</dbReference>
<keyword evidence="7" id="KW-1003">Cell membrane</keyword>
<dbReference type="GO" id="GO:0071555">
    <property type="term" value="P:cell wall organization"/>
    <property type="evidence" value="ECO:0007669"/>
    <property type="project" value="EnsemblFungi"/>
</dbReference>
<dbReference type="GO" id="GO:0006897">
    <property type="term" value="P:endocytosis"/>
    <property type="evidence" value="ECO:0007669"/>
    <property type="project" value="UniProtKB-KW"/>
</dbReference>
<dbReference type="eggNOG" id="ENOG502QQC3">
    <property type="taxonomic scope" value="Eukaryota"/>
</dbReference>
<feature type="region of interest" description="Disordered" evidence="18">
    <location>
        <begin position="476"/>
        <end position="545"/>
    </location>
</feature>
<evidence type="ECO:0000256" key="14">
    <source>
        <dbReference type="ARBA" id="ARBA00023212"/>
    </source>
</evidence>
<dbReference type="HOGENOM" id="CLU_003674_0_0_1"/>
<evidence type="ECO:0000256" key="8">
    <source>
        <dbReference type="ARBA" id="ARBA00022490"/>
    </source>
</evidence>
<dbReference type="GO" id="GO:0140312">
    <property type="term" value="F:cargo adaptor activity"/>
    <property type="evidence" value="ECO:0007669"/>
    <property type="project" value="EnsemblFungi"/>
</dbReference>
<dbReference type="PANTHER" id="PTHR15735:SF19">
    <property type="entry name" value="ACTIN CYTOSKELETON-REGULATORY COMPLEX PROTEIN SLA1"/>
    <property type="match status" value="1"/>
</dbReference>
<comment type="function">
    <text evidence="15">Component of the PAN1 actin cytoskeleton-regulatory complex required for the internalization of endosomes during actin-coupled endocytosis. The complex links the site of endocytosis to the cell membrane-associated actin cytoskeleton. Mediates uptake of external molecules and vacuolar degradation of plasma membrane proteins. Plays a role in the proper organization of the cell membrane-associated actin cytoskeleton and promotes its destabilization.</text>
</comment>
<keyword evidence="11" id="KW-0967">Endosome</keyword>
<feature type="region of interest" description="Disordered" evidence="18">
    <location>
        <begin position="654"/>
        <end position="686"/>
    </location>
</feature>
<feature type="region of interest" description="Disordered" evidence="18">
    <location>
        <begin position="756"/>
        <end position="834"/>
    </location>
</feature>
<dbReference type="GeneID" id="14495190"/>
<keyword evidence="10" id="KW-0677">Repeat</keyword>
<dbReference type="InterPro" id="IPR056996">
    <property type="entry name" value="PH_SLA1"/>
</dbReference>
<dbReference type="InterPro" id="IPR013761">
    <property type="entry name" value="SAM/pointed_sf"/>
</dbReference>
<protein>
    <recommendedName>
        <fullName evidence="5">Actin cytoskeleton-regulatory complex protein SLA1</fullName>
    </recommendedName>
    <alternativeName>
        <fullName evidence="16">Actin cytoskeleton-regulatory complex protein sla1</fullName>
    </alternativeName>
</protein>
<dbReference type="InterPro" id="IPR001452">
    <property type="entry name" value="SH3_domain"/>
</dbReference>
<comment type="subcellular location">
    <subcellularLocation>
        <location evidence="3">Cell membrane</location>
        <topology evidence="3">Peripheral membrane protein</topology>
        <orientation evidence="3">Cytoplasmic side</orientation>
    </subcellularLocation>
    <subcellularLocation>
        <location evidence="2">Cytoplasm</location>
        <location evidence="2">Cytoskeleton</location>
        <location evidence="2">Actin patch</location>
    </subcellularLocation>
    <subcellularLocation>
        <location evidence="1">Endosome membrane</location>
        <topology evidence="1">Peripheral membrane protein</topology>
        <orientation evidence="1">Cytoplasmic side</orientation>
    </subcellularLocation>
</comment>
<feature type="compositionally biased region" description="Pro residues" evidence="18">
    <location>
        <begin position="816"/>
        <end position="828"/>
    </location>
</feature>
<evidence type="ECO:0000256" key="1">
    <source>
        <dbReference type="ARBA" id="ARBA00004125"/>
    </source>
</evidence>
<evidence type="ECO:0000256" key="9">
    <source>
        <dbReference type="ARBA" id="ARBA00022583"/>
    </source>
</evidence>
<dbReference type="RefSeq" id="XP_004179729.1">
    <property type="nucleotide sequence ID" value="XM_004179681.1"/>
</dbReference>
<dbReference type="InterPro" id="IPR007131">
    <property type="entry name" value="SHD1"/>
</dbReference>
<dbReference type="GO" id="GO:0043130">
    <property type="term" value="F:ubiquitin binding"/>
    <property type="evidence" value="ECO:0007669"/>
    <property type="project" value="EnsemblFungi"/>
</dbReference>
<keyword evidence="21" id="KW-1185">Reference proteome</keyword>
<dbReference type="InParanoid" id="I2H1F8"/>
<dbReference type="InterPro" id="IPR036028">
    <property type="entry name" value="SH3-like_dom_sf"/>
</dbReference>
<dbReference type="PROSITE" id="PS50002">
    <property type="entry name" value="SH3"/>
    <property type="match status" value="3"/>
</dbReference>
<feature type="compositionally biased region" description="Polar residues" evidence="18">
    <location>
        <begin position="877"/>
        <end position="887"/>
    </location>
</feature>
<dbReference type="GO" id="GO:0030479">
    <property type="term" value="C:actin cortical patch"/>
    <property type="evidence" value="ECO:0007669"/>
    <property type="project" value="UniProtKB-SubCell"/>
</dbReference>
<dbReference type="GO" id="GO:0010008">
    <property type="term" value="C:endosome membrane"/>
    <property type="evidence" value="ECO:0007669"/>
    <property type="project" value="UniProtKB-SubCell"/>
</dbReference>
<dbReference type="GO" id="GO:0005634">
    <property type="term" value="C:nucleus"/>
    <property type="evidence" value="ECO:0007669"/>
    <property type="project" value="EnsemblFungi"/>
</dbReference>
<dbReference type="InterPro" id="IPR035800">
    <property type="entry name" value="Sla1_SH3_1"/>
</dbReference>
<keyword evidence="9" id="KW-0254">Endocytosis</keyword>
<dbReference type="GO" id="GO:0034316">
    <property type="term" value="P:negative regulation of Arp2/3 complex-mediated actin nucleation"/>
    <property type="evidence" value="ECO:0007669"/>
    <property type="project" value="EnsemblFungi"/>
</dbReference>
<evidence type="ECO:0000256" key="6">
    <source>
        <dbReference type="ARBA" id="ARBA00022443"/>
    </source>
</evidence>
<keyword evidence="6 17" id="KW-0728">SH3 domain</keyword>
<evidence type="ECO:0000256" key="12">
    <source>
        <dbReference type="ARBA" id="ARBA00023136"/>
    </source>
</evidence>
<dbReference type="Pfam" id="PF24081">
    <property type="entry name" value="PH_SLA1"/>
    <property type="match status" value="1"/>
</dbReference>
<organism evidence="20 21">
    <name type="scientific">Henningerozyma blattae (strain ATCC 34711 / CBS 6284 / DSM 70876 / NBRC 10599 / NRRL Y-10934 / UCD 77-7)</name>
    <name type="common">Yeast</name>
    <name type="synonym">Tetrapisispora blattae</name>
    <dbReference type="NCBI Taxonomy" id="1071380"/>
    <lineage>
        <taxon>Eukaryota</taxon>
        <taxon>Fungi</taxon>
        <taxon>Dikarya</taxon>
        <taxon>Ascomycota</taxon>
        <taxon>Saccharomycotina</taxon>
        <taxon>Saccharomycetes</taxon>
        <taxon>Saccharomycetales</taxon>
        <taxon>Saccharomycetaceae</taxon>
        <taxon>Henningerozyma</taxon>
    </lineage>
</organism>
<dbReference type="GO" id="GO:0003779">
    <property type="term" value="F:actin binding"/>
    <property type="evidence" value="ECO:0007669"/>
    <property type="project" value="UniProtKB-KW"/>
</dbReference>
<feature type="region of interest" description="Disordered" evidence="18">
    <location>
        <begin position="603"/>
        <end position="636"/>
    </location>
</feature>
<dbReference type="GO" id="GO:0005886">
    <property type="term" value="C:plasma membrane"/>
    <property type="evidence" value="ECO:0007669"/>
    <property type="project" value="UniProtKB-SubCell"/>
</dbReference>
<dbReference type="CDD" id="cd11773">
    <property type="entry name" value="SH3_Sla1p_1"/>
    <property type="match status" value="1"/>
</dbReference>
<sequence>MTIFLGIYKAVYAYEPQTPEELAIEEDDLLYLLEKSDVDDWWTVKKRVLGTDADEPTGLVPSNYVEEAPIISQVKAIYNYDEAQNPDEELLFNENEIFDVFDDRDQDWLLVKSRSANQVGFVPGNYVEPISGGAVPAAPTAAPILPAAVPPPQDKNERSSFPSSEQRNGRDTTQKDIPPAKPTRPNQQQSQLENDNAPIPTPIYGRDIADNEGPPPPTKPARPTSTMEPNYPDRSNSPRDSARDNTRDKARSRTSYHENSQPPKQPNRPRDTDSSRPRQNTSSKRDGPLFDSDYHTWNVAEVDGHKKTKAKLSVGSNKIFFTPQRGNEQEWTIDKLISYDNEKKHMFLEFVDPYKSLEIHTGTTAVCDEIKSILGEYKGASRDRGLREVQQASQTKRKAQISYDFLAESHDELTVHAGDAVYVIDDQKSSEWWMVELISTGKKGVVPADFVEPFREKSGHTGGKLFKSLKKIGRSKSFSSKSKDKSPPANEGSGSKSGSSYNTANMSGSWKDDAQQNAVGSSSESRKRRSSMSHKKDFPDPKKSRIWADKTGTFKVEAQFIGCKDGKIHLHKANGVKIAVPAGKLSTEDIVYVERLTGFSLNKYKDQPRSNQESSRDDGPERRMREREQEEKEYDRKLRNRELSELRRAREALDQERERLENQPPAKPLRPQQDDRHNADRSYPSNNRKSNYDWFEFFLNCGVDVSNCQRYTTNFDKEKITEDMMEDINNSMLRTLGLREGDIVRVMKFLDNKFNRNVSPQPAPADNAPANNTGMFTEADGSLKVNNNQSTPQVAQQLLPQSQPQPQPPIQAQQPAPSPEPAAAPAPAPAVVTTDDDAWTTKPAAKSEHVANQSDFTGSMQDLLDLQPLEPSKKPATITSSNNTTPEPNLKLLQPVKTATVAKEEPNVATTTTATAAATATESSIPSNLVPLDPFKTGGNNYLPSNTTFVLMPFTTGSAMPAQITGGVIPQTTFGMQLTGGVMPTQRTGGLIPIATTGGAMPQTTFGTQVTTSALPLQTTGGLLPISTTGGLMPQTTFGAIPQTSFTAKPASTILPTQTTGGFISASLTGGANIPSTSFNAPPAVATVLPVQKTANGLIPANPLGMPSQLTGGLNPQTSFGAQLTGGAMMPATSFATQMTGGAMLPATSFTSQMTGGAMMPQTSFNNQFSSSIAPIQNNMMNPMNKPATSFGTQFTGGAMPMQNNMMNPITQPQTSFGMQPSVNGFQPKSQFGVNLQRTGGAMNQLTGSAMGNITQGLQNTSISQPLQTQPTGMGFGNAPTQQQQQNTANVFNASVSNPFGL</sequence>
<feature type="compositionally biased region" description="Polar residues" evidence="18">
    <location>
        <begin position="184"/>
        <end position="194"/>
    </location>
</feature>
<dbReference type="GO" id="GO:0030833">
    <property type="term" value="P:regulation of actin filament polymerization"/>
    <property type="evidence" value="ECO:0007669"/>
    <property type="project" value="TreeGrafter"/>
</dbReference>
<dbReference type="Gene3D" id="2.30.30.700">
    <property type="entry name" value="SLA1 homology domain 1"/>
    <property type="match status" value="1"/>
</dbReference>
<feature type="domain" description="SH3" evidence="19">
    <location>
        <begin position="394"/>
        <end position="456"/>
    </location>
</feature>
<evidence type="ECO:0000256" key="15">
    <source>
        <dbReference type="ARBA" id="ARBA00025194"/>
    </source>
</evidence>
<evidence type="ECO:0000256" key="13">
    <source>
        <dbReference type="ARBA" id="ARBA00023203"/>
    </source>
</evidence>
<dbReference type="Pfam" id="PF00018">
    <property type="entry name" value="SH3_1"/>
    <property type="match status" value="2"/>
</dbReference>
<dbReference type="FunFam" id="1.10.150.50:FF:000094">
    <property type="entry name" value="Actin cytoskeleton-regulatory complex protein SLA1"/>
    <property type="match status" value="1"/>
</dbReference>
<evidence type="ECO:0000256" key="11">
    <source>
        <dbReference type="ARBA" id="ARBA00022753"/>
    </source>
</evidence>
<feature type="domain" description="SH3" evidence="19">
    <location>
        <begin position="71"/>
        <end position="132"/>
    </location>
</feature>
<accession>I2H1F8</accession>
<dbReference type="Pfam" id="PF14604">
    <property type="entry name" value="SH3_9"/>
    <property type="match status" value="1"/>
</dbReference>
<dbReference type="Gene3D" id="1.10.150.50">
    <property type="entry name" value="Transcription Factor, Ets-1"/>
    <property type="match status" value="1"/>
</dbReference>
<dbReference type="PANTHER" id="PTHR15735">
    <property type="entry name" value="FCH AND DOUBLE SH3 DOMAINS PROTEIN"/>
    <property type="match status" value="1"/>
</dbReference>
<name>I2H1F8_HENB6</name>
<evidence type="ECO:0000256" key="17">
    <source>
        <dbReference type="PROSITE-ProRule" id="PRU00192"/>
    </source>
</evidence>
<evidence type="ECO:0000256" key="18">
    <source>
        <dbReference type="SAM" id="MobiDB-lite"/>
    </source>
</evidence>
<dbReference type="STRING" id="1071380.I2H1F8"/>
<feature type="compositionally biased region" description="Polar residues" evidence="18">
    <location>
        <begin position="492"/>
        <end position="508"/>
    </location>
</feature>
<evidence type="ECO:0000256" key="7">
    <source>
        <dbReference type="ARBA" id="ARBA00022475"/>
    </source>
</evidence>
<evidence type="ECO:0000256" key="10">
    <source>
        <dbReference type="ARBA" id="ARBA00022737"/>
    </source>
</evidence>
<dbReference type="Gene3D" id="2.30.30.40">
    <property type="entry name" value="SH3 Domains"/>
    <property type="match status" value="3"/>
</dbReference>
<dbReference type="GO" id="GO:0008289">
    <property type="term" value="F:lipid binding"/>
    <property type="evidence" value="ECO:0007669"/>
    <property type="project" value="EnsemblFungi"/>
</dbReference>
<keyword evidence="14" id="KW-0206">Cytoskeleton</keyword>
<proteinExistence type="inferred from homology"/>
<dbReference type="Proteomes" id="UP000002866">
    <property type="component" value="Chromosome 3"/>
</dbReference>
<dbReference type="Pfam" id="PF03983">
    <property type="entry name" value="SHD1"/>
    <property type="match status" value="1"/>
</dbReference>
<evidence type="ECO:0000313" key="20">
    <source>
        <dbReference type="EMBL" id="CCH60210.1"/>
    </source>
</evidence>
<dbReference type="OrthoDB" id="26539at2759"/>
<feature type="region of interest" description="Disordered" evidence="18">
    <location>
        <begin position="871"/>
        <end position="891"/>
    </location>
</feature>
<comment type="similarity">
    <text evidence="4">Belongs to the SLA1 family.</text>
</comment>
<evidence type="ECO:0000256" key="16">
    <source>
        <dbReference type="ARBA" id="ARBA00070651"/>
    </source>
</evidence>
<dbReference type="InterPro" id="IPR035821">
    <property type="entry name" value="Sla1_SH3_3"/>
</dbReference>
<evidence type="ECO:0000256" key="3">
    <source>
        <dbReference type="ARBA" id="ARBA00004413"/>
    </source>
</evidence>
<dbReference type="GO" id="GO:0042802">
    <property type="term" value="F:identical protein binding"/>
    <property type="evidence" value="ECO:0007669"/>
    <property type="project" value="EnsemblFungi"/>
</dbReference>
<dbReference type="EMBL" id="HE806318">
    <property type="protein sequence ID" value="CCH60210.1"/>
    <property type="molecule type" value="Genomic_DNA"/>
</dbReference>
<feature type="compositionally biased region" description="Low complexity" evidence="18">
    <location>
        <begin position="792"/>
        <end position="802"/>
    </location>
</feature>
<dbReference type="SMART" id="SM00326">
    <property type="entry name" value="SH3"/>
    <property type="match status" value="3"/>
</dbReference>
<evidence type="ECO:0000256" key="5">
    <source>
        <dbReference type="ARBA" id="ARBA00020357"/>
    </source>
</evidence>
<feature type="compositionally biased region" description="Basic and acidic residues" evidence="18">
    <location>
        <begin position="283"/>
        <end position="292"/>
    </location>
</feature>
<feature type="region of interest" description="Disordered" evidence="18">
    <location>
        <begin position="143"/>
        <end position="292"/>
    </location>
</feature>
<dbReference type="GO" id="GO:1990964">
    <property type="term" value="C:actin cytoskeleton-regulatory complex"/>
    <property type="evidence" value="ECO:0007669"/>
    <property type="project" value="EnsemblFungi"/>
</dbReference>
<feature type="domain" description="SH3" evidence="19">
    <location>
        <begin position="3"/>
        <end position="70"/>
    </location>
</feature>
<evidence type="ECO:0000256" key="2">
    <source>
        <dbReference type="ARBA" id="ARBA00004134"/>
    </source>
</evidence>
<evidence type="ECO:0000313" key="21">
    <source>
        <dbReference type="Proteomes" id="UP000002866"/>
    </source>
</evidence>
<dbReference type="SUPFAM" id="SSF50044">
    <property type="entry name" value="SH3-domain"/>
    <property type="match status" value="3"/>
</dbReference>
<dbReference type="KEGG" id="tbl:TBLA_0C04100"/>
<dbReference type="FunCoup" id="I2H1F8">
    <property type="interactions" value="184"/>
</dbReference>
<keyword evidence="13" id="KW-0009">Actin-binding</keyword>
<dbReference type="GO" id="GO:0140224">
    <property type="term" value="C:SLAC complex"/>
    <property type="evidence" value="ECO:0007669"/>
    <property type="project" value="EnsemblFungi"/>
</dbReference>
<dbReference type="OMA" id="FMAQGED"/>